<feature type="non-terminal residue" evidence="1">
    <location>
        <position position="1"/>
    </location>
</feature>
<evidence type="ECO:0000313" key="2">
    <source>
        <dbReference type="Proteomes" id="UP000265520"/>
    </source>
</evidence>
<proteinExistence type="predicted"/>
<evidence type="ECO:0000313" key="1">
    <source>
        <dbReference type="EMBL" id="MCI68387.1"/>
    </source>
</evidence>
<keyword evidence="2" id="KW-1185">Reference proteome</keyword>
<sequence>FSFSDGFDGGCGGVAVVFSGGCGVSAPDVVVVRCCFGACSCRLVFSTVLTMVVVETQWFFRRVWCVGA</sequence>
<reference evidence="1 2" key="1">
    <citation type="journal article" date="2018" name="Front. Plant Sci.">
        <title>Red Clover (Trifolium pratense) and Zigzag Clover (T. medium) - A Picture of Genomic Similarities and Differences.</title>
        <authorList>
            <person name="Dluhosova J."/>
            <person name="Istvanek J."/>
            <person name="Nedelnik J."/>
            <person name="Repkova J."/>
        </authorList>
    </citation>
    <scope>NUCLEOTIDE SEQUENCE [LARGE SCALE GENOMIC DNA]</scope>
    <source>
        <strain evidence="2">cv. 10/8</strain>
        <tissue evidence="1">Leaf</tissue>
    </source>
</reference>
<comment type="caution">
    <text evidence="1">The sequence shown here is derived from an EMBL/GenBank/DDBJ whole genome shotgun (WGS) entry which is preliminary data.</text>
</comment>
<dbReference type="Proteomes" id="UP000265520">
    <property type="component" value="Unassembled WGS sequence"/>
</dbReference>
<dbReference type="EMBL" id="LXQA010735728">
    <property type="protein sequence ID" value="MCI68387.1"/>
    <property type="molecule type" value="Genomic_DNA"/>
</dbReference>
<dbReference type="AlphaFoldDB" id="A0A392U6G6"/>
<accession>A0A392U6G6</accession>
<protein>
    <submittedName>
        <fullName evidence="1">Uncharacterized protein</fullName>
    </submittedName>
</protein>
<name>A0A392U6G6_9FABA</name>
<organism evidence="1 2">
    <name type="scientific">Trifolium medium</name>
    <dbReference type="NCBI Taxonomy" id="97028"/>
    <lineage>
        <taxon>Eukaryota</taxon>
        <taxon>Viridiplantae</taxon>
        <taxon>Streptophyta</taxon>
        <taxon>Embryophyta</taxon>
        <taxon>Tracheophyta</taxon>
        <taxon>Spermatophyta</taxon>
        <taxon>Magnoliopsida</taxon>
        <taxon>eudicotyledons</taxon>
        <taxon>Gunneridae</taxon>
        <taxon>Pentapetalae</taxon>
        <taxon>rosids</taxon>
        <taxon>fabids</taxon>
        <taxon>Fabales</taxon>
        <taxon>Fabaceae</taxon>
        <taxon>Papilionoideae</taxon>
        <taxon>50 kb inversion clade</taxon>
        <taxon>NPAAA clade</taxon>
        <taxon>Hologalegina</taxon>
        <taxon>IRL clade</taxon>
        <taxon>Trifolieae</taxon>
        <taxon>Trifolium</taxon>
    </lineage>
</organism>